<reference evidence="4 5" key="1">
    <citation type="submission" date="2016-10" db="EMBL/GenBank/DDBJ databases">
        <authorList>
            <person name="de Groot N.N."/>
        </authorList>
    </citation>
    <scope>NUCLEOTIDE SEQUENCE [LARGE SCALE GENOMIC DNA]</scope>
    <source>
        <strain evidence="4 5">DSM 1801</strain>
    </source>
</reference>
<dbReference type="GO" id="GO:0019323">
    <property type="term" value="P:pentose catabolic process"/>
    <property type="evidence" value="ECO:0007669"/>
    <property type="project" value="TreeGrafter"/>
</dbReference>
<dbReference type="PANTHER" id="PTHR22789:SF0">
    <property type="entry name" value="3-OXO-TETRONATE 4-PHOSPHATE DECARBOXYLASE-RELATED"/>
    <property type="match status" value="1"/>
</dbReference>
<evidence type="ECO:0000256" key="2">
    <source>
        <dbReference type="ARBA" id="ARBA00023239"/>
    </source>
</evidence>
<dbReference type="EMBL" id="FOHN01000015">
    <property type="protein sequence ID" value="SET32418.1"/>
    <property type="molecule type" value="Genomic_DNA"/>
</dbReference>
<dbReference type="Pfam" id="PF00596">
    <property type="entry name" value="Aldolase_II"/>
    <property type="match status" value="1"/>
</dbReference>
<gene>
    <name evidence="4" type="ORF">SAMN04487772_11517</name>
</gene>
<keyword evidence="1" id="KW-0479">Metal-binding</keyword>
<dbReference type="STRING" id="29364.SAMN04487772_11517"/>
<evidence type="ECO:0000313" key="5">
    <source>
        <dbReference type="Proteomes" id="UP000199800"/>
    </source>
</evidence>
<dbReference type="GO" id="GO:0005829">
    <property type="term" value="C:cytosol"/>
    <property type="evidence" value="ECO:0007669"/>
    <property type="project" value="TreeGrafter"/>
</dbReference>
<feature type="domain" description="Class II aldolase/adducin N-terminal" evidence="3">
    <location>
        <begin position="16"/>
        <end position="192"/>
    </location>
</feature>
<name>A0A1I0DIY6_9FIRM</name>
<dbReference type="Proteomes" id="UP000199800">
    <property type="component" value="Unassembled WGS sequence"/>
</dbReference>
<evidence type="ECO:0000259" key="3">
    <source>
        <dbReference type="SMART" id="SM01007"/>
    </source>
</evidence>
<dbReference type="GO" id="GO:0016832">
    <property type="term" value="F:aldehyde-lyase activity"/>
    <property type="evidence" value="ECO:0007669"/>
    <property type="project" value="TreeGrafter"/>
</dbReference>
<dbReference type="InterPro" id="IPR036409">
    <property type="entry name" value="Aldolase_II/adducin_N_sf"/>
</dbReference>
<keyword evidence="5" id="KW-1185">Reference proteome</keyword>
<evidence type="ECO:0000313" key="4">
    <source>
        <dbReference type="EMBL" id="SET32418.1"/>
    </source>
</evidence>
<keyword evidence="2" id="KW-0456">Lyase</keyword>
<sequence length="228" mass="25442">MSNEQKKYPSDQEAKNLILEVGRRMYEKNYVVSNDGNITCKVSDYEVWATPTGVSKGFMKEEMLSKMDLDGNVIEGTYKISSEVKMHLRIYKENEDIRAVVHAHPLVATSFSIAGIPLDSRTLAEGVVQLGVVPCTPFAMPGSNDVPDFVAPYCKEYNAVLLGNHGAVTWGDDLMQAYYRMESLEYFANILLNTRYIIGKANEFTDEQVDGLIAIRQSLGIKRGGRPS</sequence>
<dbReference type="OrthoDB" id="9794581at2"/>
<dbReference type="SUPFAM" id="SSF53639">
    <property type="entry name" value="AraD/HMP-PK domain-like"/>
    <property type="match status" value="1"/>
</dbReference>
<proteinExistence type="predicted"/>
<dbReference type="RefSeq" id="WP_092478142.1">
    <property type="nucleotide sequence ID" value="NZ_FOHN01000015.1"/>
</dbReference>
<dbReference type="AlphaFoldDB" id="A0A1I0DIY6"/>
<dbReference type="SMART" id="SM01007">
    <property type="entry name" value="Aldolase_II"/>
    <property type="match status" value="1"/>
</dbReference>
<dbReference type="InterPro" id="IPR001303">
    <property type="entry name" value="Aldolase_II/adducin_N"/>
</dbReference>
<accession>A0A1I0DIY6</accession>
<dbReference type="InterPro" id="IPR050197">
    <property type="entry name" value="Aldolase_class_II_sugar_metab"/>
</dbReference>
<dbReference type="GO" id="GO:0046872">
    <property type="term" value="F:metal ion binding"/>
    <property type="evidence" value="ECO:0007669"/>
    <property type="project" value="UniProtKB-KW"/>
</dbReference>
<dbReference type="PANTHER" id="PTHR22789">
    <property type="entry name" value="FUCULOSE PHOSPHATE ALDOLASE"/>
    <property type="match status" value="1"/>
</dbReference>
<dbReference type="Gene3D" id="3.40.225.10">
    <property type="entry name" value="Class II aldolase/adducin N-terminal domain"/>
    <property type="match status" value="1"/>
</dbReference>
<organism evidence="4 5">
    <name type="scientific">[Clostridium] polysaccharolyticum</name>
    <dbReference type="NCBI Taxonomy" id="29364"/>
    <lineage>
        <taxon>Bacteria</taxon>
        <taxon>Bacillati</taxon>
        <taxon>Bacillota</taxon>
        <taxon>Clostridia</taxon>
        <taxon>Lachnospirales</taxon>
        <taxon>Lachnospiraceae</taxon>
    </lineage>
</organism>
<evidence type="ECO:0000256" key="1">
    <source>
        <dbReference type="ARBA" id="ARBA00022723"/>
    </source>
</evidence>
<protein>
    <submittedName>
        <fullName evidence="4">L-fuculose-phosphate aldolase</fullName>
    </submittedName>
</protein>